<keyword evidence="12" id="KW-0472">Membrane</keyword>
<dbReference type="GO" id="GO:0005506">
    <property type="term" value="F:iron ion binding"/>
    <property type="evidence" value="ECO:0007669"/>
    <property type="project" value="InterPro"/>
</dbReference>
<evidence type="ECO:0000256" key="4">
    <source>
        <dbReference type="ARBA" id="ARBA00010617"/>
    </source>
</evidence>
<evidence type="ECO:0000256" key="9">
    <source>
        <dbReference type="ARBA" id="ARBA00023002"/>
    </source>
</evidence>
<keyword evidence="10" id="KW-0408">Iron</keyword>
<organism evidence="13 14">
    <name type="scientific">Pisolithus microcarpus 441</name>
    <dbReference type="NCBI Taxonomy" id="765257"/>
    <lineage>
        <taxon>Eukaryota</taxon>
        <taxon>Fungi</taxon>
        <taxon>Dikarya</taxon>
        <taxon>Basidiomycota</taxon>
        <taxon>Agaricomycotina</taxon>
        <taxon>Agaricomycetes</taxon>
        <taxon>Agaricomycetidae</taxon>
        <taxon>Boletales</taxon>
        <taxon>Sclerodermatineae</taxon>
        <taxon>Pisolithaceae</taxon>
        <taxon>Pisolithus</taxon>
    </lineage>
</organism>
<reference evidence="14" key="2">
    <citation type="submission" date="2015-01" db="EMBL/GenBank/DDBJ databases">
        <title>Evolutionary Origins and Diversification of the Mycorrhizal Mutualists.</title>
        <authorList>
            <consortium name="DOE Joint Genome Institute"/>
            <consortium name="Mycorrhizal Genomics Consortium"/>
            <person name="Kohler A."/>
            <person name="Kuo A."/>
            <person name="Nagy L.G."/>
            <person name="Floudas D."/>
            <person name="Copeland A."/>
            <person name="Barry K.W."/>
            <person name="Cichocki N."/>
            <person name="Veneault-Fourrey C."/>
            <person name="LaButti K."/>
            <person name="Lindquist E.A."/>
            <person name="Lipzen A."/>
            <person name="Lundell T."/>
            <person name="Morin E."/>
            <person name="Murat C."/>
            <person name="Riley R."/>
            <person name="Ohm R."/>
            <person name="Sun H."/>
            <person name="Tunlid A."/>
            <person name="Henrissat B."/>
            <person name="Grigoriev I.V."/>
            <person name="Hibbett D.S."/>
            <person name="Martin F."/>
        </authorList>
    </citation>
    <scope>NUCLEOTIDE SEQUENCE [LARGE SCALE GENOMIC DNA]</scope>
    <source>
        <strain evidence="14">441</strain>
    </source>
</reference>
<dbReference type="Proteomes" id="UP000054018">
    <property type="component" value="Unassembled WGS sequence"/>
</dbReference>
<gene>
    <name evidence="13" type="ORF">PISMIDRAFT_15243</name>
</gene>
<evidence type="ECO:0000256" key="3">
    <source>
        <dbReference type="ARBA" id="ARBA00004721"/>
    </source>
</evidence>
<dbReference type="Gene3D" id="1.10.630.10">
    <property type="entry name" value="Cytochrome P450"/>
    <property type="match status" value="1"/>
</dbReference>
<dbReference type="InterPro" id="IPR001128">
    <property type="entry name" value="Cyt_P450"/>
</dbReference>
<keyword evidence="9" id="KW-0560">Oxidoreductase</keyword>
<accession>A0A0C9YTC3</accession>
<protein>
    <recommendedName>
        <fullName evidence="15">Cytochrome P450</fullName>
    </recommendedName>
</protein>
<dbReference type="AlphaFoldDB" id="A0A0C9YTC3"/>
<comment type="similarity">
    <text evidence="4">Belongs to the cytochrome P450 family.</text>
</comment>
<dbReference type="OrthoDB" id="1470350at2759"/>
<dbReference type="PANTHER" id="PTHR24305">
    <property type="entry name" value="CYTOCHROME P450"/>
    <property type="match status" value="1"/>
</dbReference>
<evidence type="ECO:0008006" key="15">
    <source>
        <dbReference type="Google" id="ProtNLM"/>
    </source>
</evidence>
<keyword evidence="11" id="KW-0503">Monooxygenase</keyword>
<evidence type="ECO:0000256" key="8">
    <source>
        <dbReference type="ARBA" id="ARBA00022989"/>
    </source>
</evidence>
<sequence>MAAAWAIATDPAALDQYPPRWVPMREAKRKNPLTGSTITGNVEAWYDDLQASEEDVIPLSQPVQTRSGEVVDGIAIKCGTEVGISVPGMNRSEAIWGPDAKMYRPERWLEPDGVTRKAQEVKGYRHLLAFGDGPRACTGKLFAIAEIKTVLSVVIKNFVLEMRDGPDTKVEVDRGITLRPKVAGEEGIKVPMKIRQYKG</sequence>
<evidence type="ECO:0000256" key="12">
    <source>
        <dbReference type="ARBA" id="ARBA00023136"/>
    </source>
</evidence>
<keyword evidence="6" id="KW-0812">Transmembrane</keyword>
<keyword evidence="14" id="KW-1185">Reference proteome</keyword>
<dbReference type="Pfam" id="PF00067">
    <property type="entry name" value="p450"/>
    <property type="match status" value="1"/>
</dbReference>
<evidence type="ECO:0000256" key="1">
    <source>
        <dbReference type="ARBA" id="ARBA00001971"/>
    </source>
</evidence>
<dbReference type="GO" id="GO:0016020">
    <property type="term" value="C:membrane"/>
    <property type="evidence" value="ECO:0007669"/>
    <property type="project" value="UniProtKB-SubCell"/>
</dbReference>
<evidence type="ECO:0000256" key="6">
    <source>
        <dbReference type="ARBA" id="ARBA00022692"/>
    </source>
</evidence>
<comment type="cofactor">
    <cofactor evidence="1">
        <name>heme</name>
        <dbReference type="ChEBI" id="CHEBI:30413"/>
    </cofactor>
</comment>
<comment type="pathway">
    <text evidence="3">Secondary metabolite biosynthesis; terpenoid biosynthesis.</text>
</comment>
<dbReference type="SUPFAM" id="SSF48264">
    <property type="entry name" value="Cytochrome P450"/>
    <property type="match status" value="1"/>
</dbReference>
<keyword evidence="8" id="KW-1133">Transmembrane helix</keyword>
<evidence type="ECO:0000256" key="7">
    <source>
        <dbReference type="ARBA" id="ARBA00022723"/>
    </source>
</evidence>
<evidence type="ECO:0000313" key="13">
    <source>
        <dbReference type="EMBL" id="KIK17294.1"/>
    </source>
</evidence>
<comment type="subcellular location">
    <subcellularLocation>
        <location evidence="2">Membrane</location>
    </subcellularLocation>
</comment>
<evidence type="ECO:0000256" key="2">
    <source>
        <dbReference type="ARBA" id="ARBA00004370"/>
    </source>
</evidence>
<dbReference type="InterPro" id="IPR050121">
    <property type="entry name" value="Cytochrome_P450_monoxygenase"/>
</dbReference>
<dbReference type="GO" id="GO:0016705">
    <property type="term" value="F:oxidoreductase activity, acting on paired donors, with incorporation or reduction of molecular oxygen"/>
    <property type="evidence" value="ECO:0007669"/>
    <property type="project" value="InterPro"/>
</dbReference>
<name>A0A0C9YTC3_9AGAM</name>
<dbReference type="EMBL" id="KN833833">
    <property type="protein sequence ID" value="KIK17294.1"/>
    <property type="molecule type" value="Genomic_DNA"/>
</dbReference>
<dbReference type="HOGENOM" id="CLU_001570_5_11_1"/>
<dbReference type="GO" id="GO:0004497">
    <property type="term" value="F:monooxygenase activity"/>
    <property type="evidence" value="ECO:0007669"/>
    <property type="project" value="UniProtKB-KW"/>
</dbReference>
<dbReference type="GO" id="GO:0020037">
    <property type="term" value="F:heme binding"/>
    <property type="evidence" value="ECO:0007669"/>
    <property type="project" value="InterPro"/>
</dbReference>
<dbReference type="PANTHER" id="PTHR24305:SF166">
    <property type="entry name" value="CYTOCHROME P450 12A4, MITOCHONDRIAL-RELATED"/>
    <property type="match status" value="1"/>
</dbReference>
<evidence type="ECO:0000256" key="11">
    <source>
        <dbReference type="ARBA" id="ARBA00023033"/>
    </source>
</evidence>
<keyword evidence="7" id="KW-0479">Metal-binding</keyword>
<evidence type="ECO:0000256" key="5">
    <source>
        <dbReference type="ARBA" id="ARBA00022617"/>
    </source>
</evidence>
<evidence type="ECO:0000313" key="14">
    <source>
        <dbReference type="Proteomes" id="UP000054018"/>
    </source>
</evidence>
<dbReference type="STRING" id="765257.A0A0C9YTC3"/>
<reference evidence="13 14" key="1">
    <citation type="submission" date="2014-04" db="EMBL/GenBank/DDBJ databases">
        <authorList>
            <consortium name="DOE Joint Genome Institute"/>
            <person name="Kuo A."/>
            <person name="Kohler A."/>
            <person name="Costa M.D."/>
            <person name="Nagy L.G."/>
            <person name="Floudas D."/>
            <person name="Copeland A."/>
            <person name="Barry K.W."/>
            <person name="Cichocki N."/>
            <person name="Veneault-Fourrey C."/>
            <person name="LaButti K."/>
            <person name="Lindquist E.A."/>
            <person name="Lipzen A."/>
            <person name="Lundell T."/>
            <person name="Morin E."/>
            <person name="Murat C."/>
            <person name="Sun H."/>
            <person name="Tunlid A."/>
            <person name="Henrissat B."/>
            <person name="Grigoriev I.V."/>
            <person name="Hibbett D.S."/>
            <person name="Martin F."/>
            <person name="Nordberg H.P."/>
            <person name="Cantor M.N."/>
            <person name="Hua S.X."/>
        </authorList>
    </citation>
    <scope>NUCLEOTIDE SEQUENCE [LARGE SCALE GENOMIC DNA]</scope>
    <source>
        <strain evidence="13 14">441</strain>
    </source>
</reference>
<evidence type="ECO:0000256" key="10">
    <source>
        <dbReference type="ARBA" id="ARBA00023004"/>
    </source>
</evidence>
<keyword evidence="5" id="KW-0349">Heme</keyword>
<dbReference type="InterPro" id="IPR036396">
    <property type="entry name" value="Cyt_P450_sf"/>
</dbReference>
<proteinExistence type="inferred from homology"/>